<proteinExistence type="predicted"/>
<accession>A0A9W6S196</accession>
<reference evidence="1" key="1">
    <citation type="submission" date="2023-03" db="EMBL/GenBank/DDBJ databases">
        <title>Actinoallomurus iriomotensis NBRC 103684.</title>
        <authorList>
            <person name="Ichikawa N."/>
            <person name="Sato H."/>
            <person name="Tonouchi N."/>
        </authorList>
    </citation>
    <scope>NUCLEOTIDE SEQUENCE</scope>
    <source>
        <strain evidence="1">NBRC 103684</strain>
    </source>
</reference>
<protein>
    <submittedName>
        <fullName evidence="1">Uncharacterized protein</fullName>
    </submittedName>
</protein>
<sequence length="170" mass="18863">MGLKAVESLGLFEPVTALFKKTRQLAHELPQEPKRIFKRLTHGPEHALTESERSRFFGLAERARDDGIRSLPKKKERLAVIGGVNVRTGRTAFGRSSNPVGCAEDDVVRQLGGDPNEILFSKATRRRLARLNSQIAICRHCQAKYRPSQFPPGTKFKGAFESGGSGVFDM</sequence>
<keyword evidence="2" id="KW-1185">Reference proteome</keyword>
<name>A0A9W6S196_9ACTN</name>
<gene>
    <name evidence="1" type="ORF">Airi02_045800</name>
</gene>
<dbReference type="RefSeq" id="WP_285575005.1">
    <property type="nucleotide sequence ID" value="NZ_BSTK01000006.1"/>
</dbReference>
<dbReference type="Proteomes" id="UP001165074">
    <property type="component" value="Unassembled WGS sequence"/>
</dbReference>
<evidence type="ECO:0000313" key="2">
    <source>
        <dbReference type="Proteomes" id="UP001165074"/>
    </source>
</evidence>
<dbReference type="EMBL" id="BSTK01000006">
    <property type="protein sequence ID" value="GLY86651.1"/>
    <property type="molecule type" value="Genomic_DNA"/>
</dbReference>
<organism evidence="1 2">
    <name type="scientific">Actinoallomurus iriomotensis</name>
    <dbReference type="NCBI Taxonomy" id="478107"/>
    <lineage>
        <taxon>Bacteria</taxon>
        <taxon>Bacillati</taxon>
        <taxon>Actinomycetota</taxon>
        <taxon>Actinomycetes</taxon>
        <taxon>Streptosporangiales</taxon>
        <taxon>Thermomonosporaceae</taxon>
        <taxon>Actinoallomurus</taxon>
    </lineage>
</organism>
<comment type="caution">
    <text evidence="1">The sequence shown here is derived from an EMBL/GenBank/DDBJ whole genome shotgun (WGS) entry which is preliminary data.</text>
</comment>
<evidence type="ECO:0000313" key="1">
    <source>
        <dbReference type="EMBL" id="GLY86651.1"/>
    </source>
</evidence>
<dbReference type="AlphaFoldDB" id="A0A9W6S196"/>